<dbReference type="InterPro" id="IPR011009">
    <property type="entry name" value="Kinase-like_dom_sf"/>
</dbReference>
<dbReference type="PANTHER" id="PTHR45621">
    <property type="entry name" value="OS01G0588500 PROTEIN-RELATED"/>
    <property type="match status" value="1"/>
</dbReference>
<evidence type="ECO:0000313" key="6">
    <source>
        <dbReference type="Proteomes" id="UP000238479"/>
    </source>
</evidence>
<sequence>MLMFCLFCNRWALEYSGFVRKMRTLSIFIFTLSSSKAKAPSTSWRSQALCPALGEFVGGAALGAAFGLLFDVVKKAVDKPSTFRSLFENIKFSLKFLKPMIEKIGQHNVELGLPDEEIKYIIREMEEGVKLVQKSSKISKWNCMKFYYTDQLIELDGSLKRLLDILIVQGLRDGKETLILARKHQDQLIESARDAKETLVLAQKNNDQLIESAKDGKETLVLARQNADQLIDSSRDGKETLDLARQNNVQLIESARDGKETLVLAKNIKRFLKRIECLVRCTYKGNSRYHSGSRVSKASRSSGRGRILETSNLRVYHFAELKDATQNFRQGEFGCGGFGSMYKGWMDEKTLAPSKVGTGMAVAVKTFYSESIESIKQWQLELNFLGRVSHPNLVKLLGYCCEKKEMFLIYEFVPNGSLHSHLFNSISVEEPLSWDIRLKIAIGAARGLNLLHSIQITHRDVKPSNILLDEDYNTKLSDFSLAKWGSADGELDVSTGVCGSIGYIDPEYLRTGHVCVKSDVYSFGVLLLEILTGLKSFDLSRSEEEFSLARWAIPLLCDEAKLQTIMDEQIKGQYSSQEALQSAQLALKCLETDPESRPSMKEVVEQLENIQALKGKPDQSKLTTMQYSSNS</sequence>
<reference evidence="5 6" key="1">
    <citation type="journal article" date="2018" name="Nat. Genet.">
        <title>The Rosa genome provides new insights in the design of modern roses.</title>
        <authorList>
            <person name="Bendahmane M."/>
        </authorList>
    </citation>
    <scope>NUCLEOTIDE SEQUENCE [LARGE SCALE GENOMIC DNA]</scope>
    <source>
        <strain evidence="6">cv. Old Blush</strain>
    </source>
</reference>
<dbReference type="SUPFAM" id="SSF56112">
    <property type="entry name" value="Protein kinase-like (PK-like)"/>
    <property type="match status" value="1"/>
</dbReference>
<protein>
    <submittedName>
        <fullName evidence="5">Putative transferase, protein kinase RLK-Pelle-RLCK-VIIa-2 family</fullName>
        <ecNumber evidence="5">2.7.-.-</ecNumber>
    </submittedName>
</protein>
<feature type="domain" description="Protein kinase" evidence="3">
    <location>
        <begin position="327"/>
        <end position="610"/>
    </location>
</feature>
<keyword evidence="6" id="KW-1185">Reference proteome</keyword>
<keyword evidence="2" id="KW-0472">Membrane</keyword>
<evidence type="ECO:0000259" key="3">
    <source>
        <dbReference type="PROSITE" id="PS50011"/>
    </source>
</evidence>
<dbReference type="GO" id="GO:0005886">
    <property type="term" value="C:plasma membrane"/>
    <property type="evidence" value="ECO:0007669"/>
    <property type="project" value="UniProtKB-SubCell"/>
</dbReference>
<evidence type="ECO:0000256" key="1">
    <source>
        <dbReference type="ARBA" id="ARBA00004236"/>
    </source>
</evidence>
<proteinExistence type="predicted"/>
<name>A0A2P6RN97_ROSCH</name>
<dbReference type="PROSITE" id="PS00108">
    <property type="entry name" value="PROTEIN_KINASE_ST"/>
    <property type="match status" value="1"/>
</dbReference>
<dbReference type="InterPro" id="IPR000719">
    <property type="entry name" value="Prot_kinase_dom"/>
</dbReference>
<dbReference type="InterPro" id="IPR008271">
    <property type="entry name" value="Ser/Thr_kinase_AS"/>
</dbReference>
<evidence type="ECO:0000256" key="2">
    <source>
        <dbReference type="ARBA" id="ARBA00022475"/>
    </source>
</evidence>
<keyword evidence="5" id="KW-0808">Transferase</keyword>
<dbReference type="FunFam" id="1.10.510.10:FF:000095">
    <property type="entry name" value="protein STRUBBELIG-RECEPTOR FAMILY 8"/>
    <property type="match status" value="1"/>
</dbReference>
<dbReference type="GO" id="GO:0005524">
    <property type="term" value="F:ATP binding"/>
    <property type="evidence" value="ECO:0007669"/>
    <property type="project" value="InterPro"/>
</dbReference>
<evidence type="ECO:0000313" key="5">
    <source>
        <dbReference type="EMBL" id="PRQ47884.1"/>
    </source>
</evidence>
<keyword evidence="5" id="KW-0418">Kinase</keyword>
<keyword evidence="2" id="KW-1003">Cell membrane</keyword>
<dbReference type="Gramene" id="PRQ47884">
    <property type="protein sequence ID" value="PRQ47884"/>
    <property type="gene ID" value="RchiOBHm_Chr2g0104571"/>
</dbReference>
<dbReference type="PROSITE" id="PS51153">
    <property type="entry name" value="RPW8"/>
    <property type="match status" value="1"/>
</dbReference>
<comment type="subcellular location">
    <subcellularLocation>
        <location evidence="1">Cell membrane</location>
    </subcellularLocation>
</comment>
<dbReference type="Pfam" id="PF05659">
    <property type="entry name" value="RPW8"/>
    <property type="match status" value="1"/>
</dbReference>
<dbReference type="Gene3D" id="3.30.200.20">
    <property type="entry name" value="Phosphorylase Kinase, domain 1"/>
    <property type="match status" value="1"/>
</dbReference>
<dbReference type="Pfam" id="PF07714">
    <property type="entry name" value="PK_Tyr_Ser-Thr"/>
    <property type="match status" value="1"/>
</dbReference>
<dbReference type="EMBL" id="PDCK01000040">
    <property type="protein sequence ID" value="PRQ47884.1"/>
    <property type="molecule type" value="Genomic_DNA"/>
</dbReference>
<feature type="domain" description="RPW8" evidence="4">
    <location>
        <begin position="51"/>
        <end position="201"/>
    </location>
</feature>
<gene>
    <name evidence="5" type="ORF">RchiOBHm_Chr2g0104571</name>
</gene>
<accession>A0A2P6RN97</accession>
<dbReference type="Proteomes" id="UP000238479">
    <property type="component" value="Chromosome 2"/>
</dbReference>
<dbReference type="InterPro" id="IPR001245">
    <property type="entry name" value="Ser-Thr/Tyr_kinase_cat_dom"/>
</dbReference>
<dbReference type="SMART" id="SM00220">
    <property type="entry name" value="S_TKc"/>
    <property type="match status" value="1"/>
</dbReference>
<organism evidence="5 6">
    <name type="scientific">Rosa chinensis</name>
    <name type="common">China rose</name>
    <dbReference type="NCBI Taxonomy" id="74649"/>
    <lineage>
        <taxon>Eukaryota</taxon>
        <taxon>Viridiplantae</taxon>
        <taxon>Streptophyta</taxon>
        <taxon>Embryophyta</taxon>
        <taxon>Tracheophyta</taxon>
        <taxon>Spermatophyta</taxon>
        <taxon>Magnoliopsida</taxon>
        <taxon>eudicotyledons</taxon>
        <taxon>Gunneridae</taxon>
        <taxon>Pentapetalae</taxon>
        <taxon>rosids</taxon>
        <taxon>fabids</taxon>
        <taxon>Rosales</taxon>
        <taxon>Rosaceae</taxon>
        <taxon>Rosoideae</taxon>
        <taxon>Rosoideae incertae sedis</taxon>
        <taxon>Rosa</taxon>
    </lineage>
</organism>
<dbReference type="InterPro" id="IPR008808">
    <property type="entry name" value="Powdery_mildew-R_dom"/>
</dbReference>
<dbReference type="InterPro" id="IPR050823">
    <property type="entry name" value="Plant_Ser_Thr_Prot_Kinase"/>
</dbReference>
<dbReference type="AlphaFoldDB" id="A0A2P6RN97"/>
<comment type="caution">
    <text evidence="5">The sequence shown here is derived from an EMBL/GenBank/DDBJ whole genome shotgun (WGS) entry which is preliminary data.</text>
</comment>
<dbReference type="CDD" id="cd14066">
    <property type="entry name" value="STKc_IRAK"/>
    <property type="match status" value="1"/>
</dbReference>
<dbReference type="EC" id="2.7.-.-" evidence="5"/>
<dbReference type="GO" id="GO:0004672">
    <property type="term" value="F:protein kinase activity"/>
    <property type="evidence" value="ECO:0007669"/>
    <property type="project" value="InterPro"/>
</dbReference>
<dbReference type="STRING" id="74649.A0A2P6RN97"/>
<evidence type="ECO:0000259" key="4">
    <source>
        <dbReference type="PROSITE" id="PS51153"/>
    </source>
</evidence>
<dbReference type="PROSITE" id="PS50011">
    <property type="entry name" value="PROTEIN_KINASE_DOM"/>
    <property type="match status" value="1"/>
</dbReference>
<dbReference type="Gene3D" id="1.10.510.10">
    <property type="entry name" value="Transferase(Phosphotransferase) domain 1"/>
    <property type="match status" value="1"/>
</dbReference>